<feature type="binding site" evidence="6">
    <location>
        <position position="53"/>
    </location>
    <ligand>
        <name>Na(+)</name>
        <dbReference type="ChEBI" id="CHEBI:29101"/>
        <label>1</label>
    </ligand>
</feature>
<accession>E6Y6Q3</accession>
<feature type="binding site" evidence="6">
    <location>
        <position position="403"/>
    </location>
    <ligand>
        <name>Na(+)</name>
        <dbReference type="ChEBI" id="CHEBI:29101"/>
        <label>1</label>
    </ligand>
</feature>
<keyword evidence="2 8" id="KW-0813">Transport</keyword>
<dbReference type="PRINTS" id="PR00176">
    <property type="entry name" value="NANEUSMPORT"/>
</dbReference>
<keyword evidence="7" id="KW-1015">Disulfide bond</keyword>
<dbReference type="AlphaFoldDB" id="E6Y6Q3"/>
<keyword evidence="6" id="KW-0479">Metal-binding</keyword>
<evidence type="ECO:0000256" key="3">
    <source>
        <dbReference type="ARBA" id="ARBA00022692"/>
    </source>
</evidence>
<feature type="transmembrane region" description="Helical" evidence="10">
    <location>
        <begin position="514"/>
        <end position="535"/>
    </location>
</feature>
<feature type="transmembrane region" description="Helical" evidence="10">
    <location>
        <begin position="328"/>
        <end position="353"/>
    </location>
</feature>
<feature type="transmembrane region" description="Helical" evidence="10">
    <location>
        <begin position="42"/>
        <end position="61"/>
    </location>
</feature>
<protein>
    <recommendedName>
        <fullName evidence="8">Transporter</fullName>
    </recommendedName>
</protein>
<organism evidence="11">
    <name type="scientific">Aplysia californica</name>
    <name type="common">California sea hare</name>
    <dbReference type="NCBI Taxonomy" id="6500"/>
    <lineage>
        <taxon>Eukaryota</taxon>
        <taxon>Metazoa</taxon>
        <taxon>Spiralia</taxon>
        <taxon>Lophotrochozoa</taxon>
        <taxon>Mollusca</taxon>
        <taxon>Gastropoda</taxon>
        <taxon>Heterobranchia</taxon>
        <taxon>Euthyneura</taxon>
        <taxon>Tectipleura</taxon>
        <taxon>Aplysiida</taxon>
        <taxon>Aplysioidea</taxon>
        <taxon>Aplysiidae</taxon>
        <taxon>Aplysia</taxon>
    </lineage>
</organism>
<sequence>MEGTKPGWRTAVDPPSSDRTSSSTLESPKYKMEQREQWSKKIDFLLACIGFSVGLGNVWRFPFLCYRNGGGAFLIPYFVAVVLGGVPMFFLEVSLGQFMSEGGIGPWKIAPLFQGIGYATAMIVFLLNCEYNVILSWAFYYIFSSFTSVLPWSHCDNSWNTPNCTTFEKNMSEIASTTTTTASPSDAATTRETTDLASPSLLGNLTSGDVMMSVISAGMNATSGVNASGLETSVVLPDSVTEFWEVMYVTAPSPYVFMFILLIRGLTLEGASLGLEYYLNPDWSRLWDAQVWVDAGTQIFFSYSISLGTLTALGSYNKFHHNCFRDSIIFATVNSLTSILAGFVIFSVLGFMAHRQNLSVKDVAESGPGLAFIAYPEAVSQMPLAPAWSIVFFIMIILLGLDSQFVGVEGIITACVDLHPEFLRRKYRKEIFTAIICVICFLIGLSMVTEGGMYVFQLFDYYSASRIVLLVAAIECFVVGYIYGIDRFIDNLVTMFGFQGPRFTRVFRAVTKTFWMFLTPVFTLAIFILGCISYSELSYKRKSGTYQYPDWAIAVGWMLAGISIIFIPIIMIQRVLVTPGTLIERLQYLTKPHLKRHQLRPNEDMSRVVLVEDEFFDILDQKMEEEKFMPEHCAPSFTLETLSGKDLEANAGTYPDTKDGAANRLINNYNV</sequence>
<name>E6Y6Q3_APLCA</name>
<dbReference type="GO" id="GO:0005886">
    <property type="term" value="C:plasma membrane"/>
    <property type="evidence" value="ECO:0007669"/>
    <property type="project" value="TreeGrafter"/>
</dbReference>
<dbReference type="GeneID" id="100533491"/>
<dbReference type="SUPFAM" id="SSF161070">
    <property type="entry name" value="SNF-like"/>
    <property type="match status" value="1"/>
</dbReference>
<comment type="similarity">
    <text evidence="8">Belongs to the sodium:neurotransmitter symporter (SNF) (TC 2.A.22) family.</text>
</comment>
<dbReference type="GO" id="GO:0046872">
    <property type="term" value="F:metal ion binding"/>
    <property type="evidence" value="ECO:0007669"/>
    <property type="project" value="UniProtKB-KW"/>
</dbReference>
<feature type="transmembrane region" description="Helical" evidence="10">
    <location>
        <begin position="73"/>
        <end position="95"/>
    </location>
</feature>
<dbReference type="PANTHER" id="PTHR11616:SF309">
    <property type="entry name" value="TRANSPORTER"/>
    <property type="match status" value="1"/>
</dbReference>
<feature type="transmembrane region" description="Helical" evidence="10">
    <location>
        <begin position="384"/>
        <end position="401"/>
    </location>
</feature>
<dbReference type="EMBL" id="FJ210652">
    <property type="protein sequence ID" value="ACN94421.1"/>
    <property type="molecule type" value="mRNA"/>
</dbReference>
<dbReference type="PANTHER" id="PTHR11616">
    <property type="entry name" value="SODIUM/CHLORIDE DEPENDENT TRANSPORTER"/>
    <property type="match status" value="1"/>
</dbReference>
<evidence type="ECO:0000256" key="5">
    <source>
        <dbReference type="ARBA" id="ARBA00023136"/>
    </source>
</evidence>
<feature type="binding site" evidence="6">
    <location>
        <position position="57"/>
    </location>
    <ligand>
        <name>Na(+)</name>
        <dbReference type="ChEBI" id="CHEBI:29101"/>
        <label>1</label>
    </ligand>
</feature>
<dbReference type="GO" id="GO:0006865">
    <property type="term" value="P:amino acid transport"/>
    <property type="evidence" value="ECO:0007669"/>
    <property type="project" value="TreeGrafter"/>
</dbReference>
<evidence type="ECO:0000256" key="9">
    <source>
        <dbReference type="SAM" id="MobiDB-lite"/>
    </source>
</evidence>
<dbReference type="GO" id="GO:0015293">
    <property type="term" value="F:symporter activity"/>
    <property type="evidence" value="ECO:0007669"/>
    <property type="project" value="UniProtKB-KW"/>
</dbReference>
<dbReference type="PROSITE" id="PS50267">
    <property type="entry name" value="NA_NEUROTRAN_SYMP_3"/>
    <property type="match status" value="1"/>
</dbReference>
<feature type="transmembrane region" description="Helical" evidence="10">
    <location>
        <begin position="431"/>
        <end position="449"/>
    </location>
</feature>
<dbReference type="Pfam" id="PF00209">
    <property type="entry name" value="SNF"/>
    <property type="match status" value="1"/>
</dbReference>
<feature type="transmembrane region" description="Helical" evidence="10">
    <location>
        <begin position="555"/>
        <end position="577"/>
    </location>
</feature>
<proteinExistence type="evidence at transcript level"/>
<keyword evidence="5 10" id="KW-0472">Membrane</keyword>
<keyword evidence="8" id="KW-0769">Symport</keyword>
<reference evidence="11" key="1">
    <citation type="submission" date="2008-09" db="EMBL/GenBank/DDBJ databases">
        <title>Cloning and localization of a taurine transporter in Aplysia californica.</title>
        <authorList>
            <person name="Ha T."/>
            <person name="Moroz L.L."/>
        </authorList>
    </citation>
    <scope>NUCLEOTIDE SEQUENCE</scope>
</reference>
<feature type="transmembrane region" description="Helical" evidence="10">
    <location>
        <begin position="461"/>
        <end position="483"/>
    </location>
</feature>
<keyword evidence="4 10" id="KW-1133">Transmembrane helix</keyword>
<dbReference type="OrthoDB" id="6581954at2759"/>
<evidence type="ECO:0000256" key="6">
    <source>
        <dbReference type="PIRSR" id="PIRSR600175-1"/>
    </source>
</evidence>
<keyword evidence="6" id="KW-0915">Sodium</keyword>
<feature type="region of interest" description="Disordered" evidence="9">
    <location>
        <begin position="1"/>
        <end position="30"/>
    </location>
</feature>
<feature type="compositionally biased region" description="Low complexity" evidence="9">
    <location>
        <begin position="13"/>
        <end position="24"/>
    </location>
</feature>
<dbReference type="PROSITE" id="PS00754">
    <property type="entry name" value="NA_NEUROTRAN_SYMP_2"/>
    <property type="match status" value="1"/>
</dbReference>
<evidence type="ECO:0000256" key="4">
    <source>
        <dbReference type="ARBA" id="ARBA00022989"/>
    </source>
</evidence>
<evidence type="ECO:0000256" key="1">
    <source>
        <dbReference type="ARBA" id="ARBA00004141"/>
    </source>
</evidence>
<evidence type="ECO:0000256" key="10">
    <source>
        <dbReference type="SAM" id="Phobius"/>
    </source>
</evidence>
<dbReference type="PROSITE" id="PS00610">
    <property type="entry name" value="NA_NEUROTRAN_SYMP_1"/>
    <property type="match status" value="1"/>
</dbReference>
<dbReference type="RefSeq" id="NP_001191394.1">
    <property type="nucleotide sequence ID" value="NM_001204465.1"/>
</dbReference>
<feature type="transmembrane region" description="Helical" evidence="10">
    <location>
        <begin position="255"/>
        <end position="279"/>
    </location>
</feature>
<evidence type="ECO:0000256" key="2">
    <source>
        <dbReference type="ARBA" id="ARBA00022448"/>
    </source>
</evidence>
<dbReference type="InterPro" id="IPR037272">
    <property type="entry name" value="SNS_sf"/>
</dbReference>
<feature type="transmembrane region" description="Helical" evidence="10">
    <location>
        <begin position="107"/>
        <end position="127"/>
    </location>
</feature>
<feature type="transmembrane region" description="Helical" evidence="10">
    <location>
        <begin position="299"/>
        <end position="316"/>
    </location>
</feature>
<dbReference type="InterPro" id="IPR000175">
    <property type="entry name" value="Na/ntran_symport"/>
</dbReference>
<feature type="binding site" evidence="6">
    <location>
        <position position="402"/>
    </location>
    <ligand>
        <name>Na(+)</name>
        <dbReference type="ChEBI" id="CHEBI:29101"/>
        <label>1</label>
    </ligand>
</feature>
<comment type="subcellular location">
    <subcellularLocation>
        <location evidence="1">Membrane</location>
        <topology evidence="1">Multi-pass membrane protein</topology>
    </subcellularLocation>
</comment>
<feature type="binding site" evidence="6">
    <location>
        <position position="399"/>
    </location>
    <ligand>
        <name>Na(+)</name>
        <dbReference type="ChEBI" id="CHEBI:29101"/>
        <label>1</label>
    </ligand>
</feature>
<evidence type="ECO:0000256" key="8">
    <source>
        <dbReference type="RuleBase" id="RU003732"/>
    </source>
</evidence>
<evidence type="ECO:0000313" key="11">
    <source>
        <dbReference type="EMBL" id="ACN94421.1"/>
    </source>
</evidence>
<feature type="binding site" evidence="6">
    <location>
        <position position="302"/>
    </location>
    <ligand>
        <name>Na(+)</name>
        <dbReference type="ChEBI" id="CHEBI:29101"/>
        <label>1</label>
    </ligand>
</feature>
<dbReference type="GO" id="GO:0035725">
    <property type="term" value="P:sodium ion transmembrane transport"/>
    <property type="evidence" value="ECO:0007669"/>
    <property type="project" value="TreeGrafter"/>
</dbReference>
<evidence type="ECO:0000256" key="7">
    <source>
        <dbReference type="PIRSR" id="PIRSR600175-2"/>
    </source>
</evidence>
<keyword evidence="3 8" id="KW-0812">Transmembrane</keyword>
<feature type="binding site" evidence="6">
    <location>
        <position position="334"/>
    </location>
    <ligand>
        <name>Na(+)</name>
        <dbReference type="ChEBI" id="CHEBI:29101"/>
        <label>1</label>
    </ligand>
</feature>
<feature type="disulfide bond" evidence="7">
    <location>
        <begin position="155"/>
        <end position="164"/>
    </location>
</feature>
<feature type="binding site" evidence="6">
    <location>
        <position position="50"/>
    </location>
    <ligand>
        <name>Na(+)</name>
        <dbReference type="ChEBI" id="CHEBI:29101"/>
        <label>1</label>
    </ligand>
</feature>